<organism evidence="2 3">
    <name type="scientific">bacterium (Candidatus Gribaldobacteria) CG08_land_8_20_14_0_20_39_15</name>
    <dbReference type="NCBI Taxonomy" id="2014273"/>
    <lineage>
        <taxon>Bacteria</taxon>
        <taxon>Candidatus Gribaldobacteria</taxon>
    </lineage>
</organism>
<evidence type="ECO:0008006" key="4">
    <source>
        <dbReference type="Google" id="ProtNLM"/>
    </source>
</evidence>
<evidence type="ECO:0000256" key="1">
    <source>
        <dbReference type="SAM" id="Phobius"/>
    </source>
</evidence>
<dbReference type="PANTHER" id="PTHR36851:SF1">
    <property type="entry name" value="GLYCO_TRANS_2-LIKE DOMAIN-CONTAINING PROTEIN"/>
    <property type="match status" value="1"/>
</dbReference>
<proteinExistence type="predicted"/>
<keyword evidence="1" id="KW-0472">Membrane</keyword>
<dbReference type="Proteomes" id="UP000229784">
    <property type="component" value="Unassembled WGS sequence"/>
</dbReference>
<dbReference type="Gene3D" id="3.90.550.10">
    <property type="entry name" value="Spore Coat Polysaccharide Biosynthesis Protein SpsA, Chain A"/>
    <property type="match status" value="1"/>
</dbReference>
<reference evidence="3" key="1">
    <citation type="submission" date="2017-09" db="EMBL/GenBank/DDBJ databases">
        <title>Depth-based differentiation of microbial function through sediment-hosted aquifers and enrichment of novel symbionts in the deep terrestrial subsurface.</title>
        <authorList>
            <person name="Probst A.J."/>
            <person name="Ladd B."/>
            <person name="Jarett J.K."/>
            <person name="Geller-Mcgrath D.E."/>
            <person name="Sieber C.M.K."/>
            <person name="Emerson J.B."/>
            <person name="Anantharaman K."/>
            <person name="Thomas B.C."/>
            <person name="Malmstrom R."/>
            <person name="Stieglmeier M."/>
            <person name="Klingl A."/>
            <person name="Woyke T."/>
            <person name="Ryan C.M."/>
            <person name="Banfield J.F."/>
        </authorList>
    </citation>
    <scope>NUCLEOTIDE SEQUENCE [LARGE SCALE GENOMIC DNA]</scope>
</reference>
<keyword evidence="1" id="KW-1133">Transmembrane helix</keyword>
<feature type="transmembrane region" description="Helical" evidence="1">
    <location>
        <begin position="50"/>
        <end position="72"/>
    </location>
</feature>
<evidence type="ECO:0000313" key="2">
    <source>
        <dbReference type="EMBL" id="PIU16599.1"/>
    </source>
</evidence>
<sequence length="528" mass="61107">MSNDYLNLVRAQDLKNPKERLIYRFFEMLPAALSLGTLGMAIILSWLLPIVVAIFIIIFDIYWLLRILYLSFHQIVSWRQMKRNLKIDWLEKLNQLPTRNWENIYHLIILPMYKEGIEIVRPTFLALANSEYPKDKMIVVLATEERAGEEDQKVAKELAETSFHLAPRSASPSSAIEKEFGKTFFRFLITVHPQNIIGEIAGRGSNVAWAVKEAKEKIIGPLKLPHQNIIVSGFDIDTKVPAQYFSCLAFHYLTAKKPLRTSYQPIPVYNNNIWDAPAFSRVISTSGTFWQMMQQQRPEQLVTYSSHSMPFKIFEEVGYPSNLVSDDSRIFWRSFLYYNGDYRVIPLYYPVSMDAVMAKNLPRTIINQYKQQRRWAWGAENIPYLFYGFLKSKKISLFEKLRHSLIVLEGFWSWATAALLIFFLGWLPLMIGGEEFNITLLSYNLPKITSYIMTLAMIGMIVSAIVSLSFLPPRPPGYSRWKNLSMVLQWLLLPLTLIGFGALPALDAQIRLMLSKPLGFWVTEKTRK</sequence>
<dbReference type="EMBL" id="PEXQ01000003">
    <property type="protein sequence ID" value="PIU16599.1"/>
    <property type="molecule type" value="Genomic_DNA"/>
</dbReference>
<protein>
    <recommendedName>
        <fullName evidence="4">Glycosyltransferase 2-like domain-containing protein</fullName>
    </recommendedName>
</protein>
<name>A0A2M6XVC9_9BACT</name>
<evidence type="ECO:0000313" key="3">
    <source>
        <dbReference type="Proteomes" id="UP000229784"/>
    </source>
</evidence>
<feature type="transmembrane region" description="Helical" evidence="1">
    <location>
        <begin position="411"/>
        <end position="431"/>
    </location>
</feature>
<dbReference type="InterPro" id="IPR029044">
    <property type="entry name" value="Nucleotide-diphossugar_trans"/>
</dbReference>
<accession>A0A2M6XVC9</accession>
<keyword evidence="1" id="KW-0812">Transmembrane</keyword>
<dbReference type="AlphaFoldDB" id="A0A2M6XVC9"/>
<dbReference type="PANTHER" id="PTHR36851">
    <property type="entry name" value="UNNAMED PRODUCT"/>
    <property type="match status" value="1"/>
</dbReference>
<comment type="caution">
    <text evidence="2">The sequence shown here is derived from an EMBL/GenBank/DDBJ whole genome shotgun (WGS) entry which is preliminary data.</text>
</comment>
<feature type="transmembrane region" description="Helical" evidence="1">
    <location>
        <begin position="483"/>
        <end position="506"/>
    </location>
</feature>
<feature type="transmembrane region" description="Helical" evidence="1">
    <location>
        <begin position="451"/>
        <end position="471"/>
    </location>
</feature>
<feature type="transmembrane region" description="Helical" evidence="1">
    <location>
        <begin position="21"/>
        <end position="44"/>
    </location>
</feature>
<gene>
    <name evidence="2" type="ORF">COT20_00115</name>
</gene>